<sequence length="423" mass="45727">MVKTLFRRKKLAYLVGFNAVFVSSSVLAAGTWYDARNDAMGGTGVASSTWSSAVLANPALMTKAQPEDNVSIIFPSAGVQITDKDKLVDRIDDITDTVNRYRDTEDFYRDSIQSLSPARVLEGYTQVKAAAGDMAEQLRGLRGNKANGTAGVALAVSIPNETLPFAFVAKAYGTAHIRANVVQSDIDYLQSVADGTRIPAPGDQNTLRSSANGLAALITDYGVAMAHEFTVAGHPVSVGVTPKLQKTWLYNYSASVYDYDKNDLKNGRYRSTDTGFNVDAGIATDFAENWTFGVTGQNLISRDIDTKEVNGYRDTYQIRPLVTTGLAWKSGPVTLSGDVDLTETKRFKSQETSQYAGVGGEYRVLDWLALRAGYRADMKSTDTNVFTAGVGVAPFNNAVHLDLAGSVGKDNTWGAMMQLGFNF</sequence>
<evidence type="ECO:0000256" key="1">
    <source>
        <dbReference type="SAM" id="SignalP"/>
    </source>
</evidence>
<evidence type="ECO:0000313" key="3">
    <source>
        <dbReference type="Proteomes" id="UP000319411"/>
    </source>
</evidence>
<feature type="chain" id="PRO_5021935866" evidence="1">
    <location>
        <begin position="29"/>
        <end position="423"/>
    </location>
</feature>
<name>A0A518X8V7_9GAMM</name>
<dbReference type="InterPro" id="IPR011250">
    <property type="entry name" value="OMP/PagP_B-barrel"/>
</dbReference>
<accession>A0A518X8V7</accession>
<dbReference type="SUPFAM" id="SSF56925">
    <property type="entry name" value="OMPA-like"/>
    <property type="match status" value="1"/>
</dbReference>
<dbReference type="OrthoDB" id="6077588at2"/>
<protein>
    <submittedName>
        <fullName evidence="2">Conjugal transfer protein TraF</fullName>
    </submittedName>
</protein>
<dbReference type="KEGG" id="pdis:D8B20_01435"/>
<dbReference type="AlphaFoldDB" id="A0A518X8V7"/>
<reference evidence="2 3" key="1">
    <citation type="submission" date="2018-10" db="EMBL/GenBank/DDBJ databases">
        <title>Genome Sequencing of Pantoea dispersa DSM 32899.</title>
        <authorList>
            <person name="Nawrath M."/>
            <person name="Ottenheim C."/>
            <person name="Wilm A."/>
            <person name="Zimmermann W."/>
            <person name="Wu J.C."/>
        </authorList>
    </citation>
    <scope>NUCLEOTIDE SEQUENCE [LARGE SCALE GENOMIC DNA]</scope>
    <source>
        <strain evidence="2 3">DSM 32899</strain>
    </source>
</reference>
<gene>
    <name evidence="2" type="ORF">D8B20_01435</name>
</gene>
<keyword evidence="3" id="KW-1185">Reference proteome</keyword>
<dbReference type="RefSeq" id="WP_145886444.1">
    <property type="nucleotide sequence ID" value="NZ_CP032702.1"/>
</dbReference>
<dbReference type="InterPro" id="IPR032811">
    <property type="entry name" value="Put_conjugal_transfer"/>
</dbReference>
<dbReference type="EMBL" id="CP032702">
    <property type="protein sequence ID" value="QDY40647.1"/>
    <property type="molecule type" value="Genomic_DNA"/>
</dbReference>
<organism evidence="2 3">
    <name type="scientific">Candidatus Pantoea soli</name>
    <dbReference type="NCBI Taxonomy" id="3098669"/>
    <lineage>
        <taxon>Bacteria</taxon>
        <taxon>Pseudomonadati</taxon>
        <taxon>Pseudomonadota</taxon>
        <taxon>Gammaproteobacteria</taxon>
        <taxon>Enterobacterales</taxon>
        <taxon>Erwiniaceae</taxon>
        <taxon>Pantoea</taxon>
    </lineage>
</organism>
<dbReference type="Pfam" id="PF13729">
    <property type="entry name" value="TraF_2"/>
    <property type="match status" value="1"/>
</dbReference>
<proteinExistence type="predicted"/>
<dbReference type="Proteomes" id="UP000319411">
    <property type="component" value="Chromosome"/>
</dbReference>
<feature type="signal peptide" evidence="1">
    <location>
        <begin position="1"/>
        <end position="28"/>
    </location>
</feature>
<evidence type="ECO:0000313" key="2">
    <source>
        <dbReference type="EMBL" id="QDY40647.1"/>
    </source>
</evidence>
<keyword evidence="1" id="KW-0732">Signal</keyword>
<dbReference type="Gene3D" id="2.40.160.60">
    <property type="entry name" value="Outer membrane protein transport protein (OMPP1/FadL/TodX)"/>
    <property type="match status" value="1"/>
</dbReference>